<keyword evidence="2" id="KW-0732">Signal</keyword>
<feature type="region of interest" description="Disordered" evidence="5">
    <location>
        <begin position="861"/>
        <end position="888"/>
    </location>
</feature>
<dbReference type="KEGG" id="pmaw:MACH26_25770"/>
<dbReference type="Gene3D" id="2.60.40.2030">
    <property type="match status" value="1"/>
</dbReference>
<dbReference type="EMBL" id="AP027272">
    <property type="protein sequence ID" value="BDX07056.1"/>
    <property type="molecule type" value="Genomic_DNA"/>
</dbReference>
<evidence type="ECO:0000256" key="4">
    <source>
        <dbReference type="ARBA" id="ARBA00022837"/>
    </source>
</evidence>
<protein>
    <recommendedName>
        <fullName evidence="6">Calx-beta domain-containing protein</fullName>
    </recommendedName>
</protein>
<gene>
    <name evidence="7" type="ORF">MACH26_25770</name>
</gene>
<evidence type="ECO:0000256" key="5">
    <source>
        <dbReference type="SAM" id="MobiDB-lite"/>
    </source>
</evidence>
<dbReference type="PANTHER" id="PTHR39431">
    <property type="entry name" value="FRPA/C-RELATED PROTEIN"/>
    <property type="match status" value="1"/>
</dbReference>
<dbReference type="PANTHER" id="PTHR39431:SF1">
    <property type="entry name" value="FRPA_C-RELATED PROTEIN"/>
    <property type="match status" value="1"/>
</dbReference>
<feature type="compositionally biased region" description="Polar residues" evidence="5">
    <location>
        <begin position="135"/>
        <end position="160"/>
    </location>
</feature>
<dbReference type="InterPro" id="IPR013517">
    <property type="entry name" value="FG-GAP"/>
</dbReference>
<keyword evidence="3" id="KW-0677">Repeat</keyword>
<dbReference type="InterPro" id="IPR003644">
    <property type="entry name" value="Calx_beta"/>
</dbReference>
<dbReference type="InterPro" id="IPR001611">
    <property type="entry name" value="Leu-rich_rpt"/>
</dbReference>
<dbReference type="GO" id="GO:0007154">
    <property type="term" value="P:cell communication"/>
    <property type="evidence" value="ECO:0007669"/>
    <property type="project" value="InterPro"/>
</dbReference>
<evidence type="ECO:0000256" key="1">
    <source>
        <dbReference type="ARBA" id="ARBA00022614"/>
    </source>
</evidence>
<evidence type="ECO:0000313" key="8">
    <source>
        <dbReference type="Proteomes" id="UP001333710"/>
    </source>
</evidence>
<feature type="compositionally biased region" description="Polar residues" evidence="5">
    <location>
        <begin position="878"/>
        <end position="888"/>
    </location>
</feature>
<name>A0AA48HIJ0_9ALTE</name>
<dbReference type="Gene3D" id="2.130.10.130">
    <property type="entry name" value="Integrin alpha, N-terminal"/>
    <property type="match status" value="1"/>
</dbReference>
<dbReference type="InterPro" id="IPR032675">
    <property type="entry name" value="LRR_dom_sf"/>
</dbReference>
<dbReference type="Pfam" id="PF13582">
    <property type="entry name" value="Reprolysin_3"/>
    <property type="match status" value="1"/>
</dbReference>
<feature type="domain" description="Calx-beta" evidence="6">
    <location>
        <begin position="887"/>
        <end position="1000"/>
    </location>
</feature>
<keyword evidence="4" id="KW-0106">Calcium</keyword>
<evidence type="ECO:0000256" key="3">
    <source>
        <dbReference type="ARBA" id="ARBA00022737"/>
    </source>
</evidence>
<reference evidence="7" key="1">
    <citation type="submission" date="2023-01" db="EMBL/GenBank/DDBJ databases">
        <title>Complete genome sequence of Planctobacterium marinum strain Dej080120_11.</title>
        <authorList>
            <person name="Ueki S."/>
            <person name="Maruyama F."/>
        </authorList>
    </citation>
    <scope>NUCLEOTIDE SEQUENCE</scope>
    <source>
        <strain evidence="7">Dej080120_11</strain>
    </source>
</reference>
<sequence length="1523" mass="169998">MNELVGEDKSVSLTLANIHSLKGLTPGDTININLGKDASNANVVDVVKGQHGTQSIFLENEDADIPLTSLITISQTSVFMSLATTEVDVMASGNHQMVTLSQATLPQHDKPDYIIPDIYAEFGKPRSQTKKQRTNRQQPSKASNNIQDSTSTHVKAVPSPSSNAWFDNDEKVVDLLMVYTTDTLSDMKNDPQGFFDHQVNWLNFALSASDIDLRVNLVATMEIDADFDFMPSVLEAVREGYPPFENVALERSRYGADVVMTFMQADLSLGLAGLAYSPNAFFKSYDLMYGVTSSNVNVDVFAHEMGHIFGLGHSQQQGNYGNPFSYGRGFRMESPDKKGFTTIMGYDTTYARVVPRFANPDKLCGVTACGLPRTDITLSGSPWDFDNDASDATSAVNNVRDNLVSTAPRNPEQTSIDDALSQITDTVLKKCISDQVNRRGDVTLTSQISSVDCFTWGDDSVLSLEGIAAFDSLNYLEIANSQISDLSPLAPLTVLKGLYISNKSNSDVAIEQGLDVLHHKRSLKYLSLINTGLTDSAVSQILSGIDSLFTLSLRNNQLTRVPDLSRYQYLSNLYLVDNPITDASSLKVVKGLKELDVSNTKISTLTSDTWSLPSLTSLRINDTDISSLASLDVHFLQRLEARNTPIKSISALPDSSWLSHLDMSGSDVSSLATTSRFKRLAELYLNNTPLSSFTGLSNLPYLTRIFADNTGLSSLDFLSGTANLTWLYANNNALTDLSPLSNTPGLEVLHLSGNQELEINTLPTLSQLRELRVSHLDIENLDFLKPLGRLEQFWLSESTQLKDISGLFELPFLNDINTYYRSDFYDDRPYCWQLEYLRNASYRQWRNFKWYDDGKRCNTNDERNDYDEDGVPNADEIAQSTDPTNNENASVSLTLKSNEGQVYEGFGTVEYGLVRYGSIDEDVQLRIKTTDGTAVAENDDYQAIDDSFTLESGNRFYSISMLPYFDRDYSEPDEAYSFSIEDVQGSSVEIKGTNYATVTIKRHPEDDINELLESKSKFGFKTIKNAVVKEGEQVDITFHRLDDNSGSVQLDIYWMALTNGAERYFEDLPESIFFEDGQQSVTLTLSTLEVKELQETAYLSLRIKLPDLLFHEDANALVEADDRELVIVIQDKGQILDPLINARDKLYDFDGDGLADIGVRRASQSMWYVKNSQGLDPTSNFNDDVTRMEFGLREEDIPVPGFYDGDDRMDFAFRRPSTQTWYVRNSSGVDYISNNDDGISRIRFGFQAEDIPVPGDYDGDGRTDIAVRRPSTSTWYILNSRIDKITKNDDKVTRLVFGRRAEDIPVAADYDGDGRTDIAIRRPSTSTWYILNSTGVDNVTNNEDGITRIRFGLVIGDIPVPADYDGDGKADIAVRRPGTKMWYIRNSSGVDLITGHDDGISRFQFGMEEEDIPVPADYDGDGLADIAVRRPSSKMFYIRNSNGTDYMTGYDDGVTRIEFGMRETDIPLAAPDYLKSRSFNRWPGQARPSKKQDGSVLQEQWFNLPEQCSHHCESGNEVSLGKE</sequence>
<dbReference type="Gene3D" id="3.40.390.10">
    <property type="entry name" value="Collagenase (Catalytic Domain)"/>
    <property type="match status" value="1"/>
</dbReference>
<dbReference type="InterPro" id="IPR025875">
    <property type="entry name" value="Leu-rich_rpt_4"/>
</dbReference>
<dbReference type="SMART" id="SM00364">
    <property type="entry name" value="LRR_BAC"/>
    <property type="match status" value="4"/>
</dbReference>
<dbReference type="InterPro" id="IPR038081">
    <property type="entry name" value="CalX-like_sf"/>
</dbReference>
<dbReference type="SUPFAM" id="SSF52058">
    <property type="entry name" value="L domain-like"/>
    <property type="match status" value="2"/>
</dbReference>
<dbReference type="Proteomes" id="UP001333710">
    <property type="component" value="Chromosome"/>
</dbReference>
<feature type="region of interest" description="Disordered" evidence="5">
    <location>
        <begin position="125"/>
        <end position="160"/>
    </location>
</feature>
<dbReference type="PROSITE" id="PS51450">
    <property type="entry name" value="LRR"/>
    <property type="match status" value="3"/>
</dbReference>
<dbReference type="GO" id="GO:0016020">
    <property type="term" value="C:membrane"/>
    <property type="evidence" value="ECO:0007669"/>
    <property type="project" value="InterPro"/>
</dbReference>
<dbReference type="Pfam" id="PF03160">
    <property type="entry name" value="Calx-beta"/>
    <property type="match status" value="1"/>
</dbReference>
<keyword evidence="8" id="KW-1185">Reference proteome</keyword>
<evidence type="ECO:0000259" key="6">
    <source>
        <dbReference type="Pfam" id="PF03160"/>
    </source>
</evidence>
<proteinExistence type="predicted"/>
<dbReference type="SUPFAM" id="SSF141072">
    <property type="entry name" value="CalX-like"/>
    <property type="match status" value="2"/>
</dbReference>
<dbReference type="Pfam" id="PF12799">
    <property type="entry name" value="LRR_4"/>
    <property type="match status" value="1"/>
</dbReference>
<evidence type="ECO:0000256" key="2">
    <source>
        <dbReference type="ARBA" id="ARBA00022729"/>
    </source>
</evidence>
<dbReference type="SUPFAM" id="SSF69318">
    <property type="entry name" value="Integrin alpha N-terminal domain"/>
    <property type="match status" value="1"/>
</dbReference>
<organism evidence="7 8">
    <name type="scientific">Planctobacterium marinum</name>
    <dbReference type="NCBI Taxonomy" id="1631968"/>
    <lineage>
        <taxon>Bacteria</taxon>
        <taxon>Pseudomonadati</taxon>
        <taxon>Pseudomonadota</taxon>
        <taxon>Gammaproteobacteria</taxon>
        <taxon>Alteromonadales</taxon>
        <taxon>Alteromonadaceae</taxon>
        <taxon>Planctobacterium</taxon>
    </lineage>
</organism>
<dbReference type="SUPFAM" id="SSF55486">
    <property type="entry name" value="Metalloproteases ('zincins'), catalytic domain"/>
    <property type="match status" value="1"/>
</dbReference>
<evidence type="ECO:0000313" key="7">
    <source>
        <dbReference type="EMBL" id="BDX07056.1"/>
    </source>
</evidence>
<dbReference type="Gene3D" id="3.80.10.10">
    <property type="entry name" value="Ribonuclease Inhibitor"/>
    <property type="match status" value="2"/>
</dbReference>
<dbReference type="InterPro" id="IPR024079">
    <property type="entry name" value="MetalloPept_cat_dom_sf"/>
</dbReference>
<keyword evidence="1" id="KW-0433">Leucine-rich repeat</keyword>
<accession>A0AA48HIJ0</accession>
<dbReference type="InterPro" id="IPR028994">
    <property type="entry name" value="Integrin_alpha_N"/>
</dbReference>
<dbReference type="Pfam" id="PF13517">
    <property type="entry name" value="FG-GAP_3"/>
    <property type="match status" value="1"/>
</dbReference>
<dbReference type="GO" id="GO:0008237">
    <property type="term" value="F:metallopeptidase activity"/>
    <property type="evidence" value="ECO:0007669"/>
    <property type="project" value="InterPro"/>
</dbReference>